<dbReference type="GO" id="GO:0015031">
    <property type="term" value="P:protein transport"/>
    <property type="evidence" value="ECO:0007669"/>
    <property type="project" value="InterPro"/>
</dbReference>
<feature type="non-terminal residue" evidence="3">
    <location>
        <position position="371"/>
    </location>
</feature>
<sequence>KSLIRQAQIHLAAQRTRRDTIIRQSRADIAQLLQHGLSQQVLNRIEQLHKDQCLLSTYDQINELCQYILANMSQISQHSDPLCLPVNVGQAVSSIIYAASRCGELPELHMIRNLFRQRYGSKFDTTNVELLPGNLVDSRIKERLSVNSATDGMKLHLINDIAAQYNLDLGFQDFVPTPGFQWQEKAEVMDLAIQDICSDSDESSIPASEFKTPPKVRSCYSYSGGGNPESLRNQSKIKGNEVLLKNSEPSSTRSSSATPAIRETSVVYLDDMEGSYSSKAPKGLSNSSDVSSSSSSYKAERPSVSKKGAPLSMGVASIAKQKEMAAKDRFSFDSSINKLKAQNGSSSTSSHVHPKLPNYEDVVAELTDIKT</sequence>
<dbReference type="Gene3D" id="1.20.1260.60">
    <property type="entry name" value="Vacuolar protein sorting-associated protein Ist1"/>
    <property type="match status" value="1"/>
</dbReference>
<evidence type="ECO:0000313" key="3">
    <source>
        <dbReference type="EMBL" id="KAJ4828456.1"/>
    </source>
</evidence>
<dbReference type="Proteomes" id="UP001141552">
    <property type="component" value="Unassembled WGS sequence"/>
</dbReference>
<evidence type="ECO:0008006" key="5">
    <source>
        <dbReference type="Google" id="ProtNLM"/>
    </source>
</evidence>
<feature type="non-terminal residue" evidence="3">
    <location>
        <position position="1"/>
    </location>
</feature>
<name>A0A9Q0FDQ8_9ROSI</name>
<accession>A0A9Q0FDQ8</accession>
<reference evidence="3" key="2">
    <citation type="journal article" date="2023" name="Plants (Basel)">
        <title>Annotation of the Turnera subulata (Passifloraceae) Draft Genome Reveals the S-Locus Evolved after the Divergence of Turneroideae from Passifloroideae in a Stepwise Manner.</title>
        <authorList>
            <person name="Henning P.M."/>
            <person name="Roalson E.H."/>
            <person name="Mir W."/>
            <person name="McCubbin A.G."/>
            <person name="Shore J.S."/>
        </authorList>
    </citation>
    <scope>NUCLEOTIDE SEQUENCE</scope>
    <source>
        <strain evidence="3">F60SS</strain>
    </source>
</reference>
<dbReference type="OrthoDB" id="29853at2759"/>
<feature type="compositionally biased region" description="Low complexity" evidence="2">
    <location>
        <begin position="285"/>
        <end position="296"/>
    </location>
</feature>
<proteinExistence type="inferred from homology"/>
<dbReference type="InterPro" id="IPR042277">
    <property type="entry name" value="IST1-like"/>
</dbReference>
<feature type="region of interest" description="Disordered" evidence="2">
    <location>
        <begin position="277"/>
        <end position="312"/>
    </location>
</feature>
<dbReference type="EMBL" id="JAKUCV010006170">
    <property type="protein sequence ID" value="KAJ4828456.1"/>
    <property type="molecule type" value="Genomic_DNA"/>
</dbReference>
<evidence type="ECO:0000256" key="1">
    <source>
        <dbReference type="ARBA" id="ARBA00005536"/>
    </source>
</evidence>
<keyword evidence="4" id="KW-1185">Reference proteome</keyword>
<gene>
    <name evidence="3" type="ORF">Tsubulata_005682</name>
</gene>
<evidence type="ECO:0000256" key="2">
    <source>
        <dbReference type="SAM" id="MobiDB-lite"/>
    </source>
</evidence>
<evidence type="ECO:0000313" key="4">
    <source>
        <dbReference type="Proteomes" id="UP001141552"/>
    </source>
</evidence>
<reference evidence="3" key="1">
    <citation type="submission" date="2022-02" db="EMBL/GenBank/DDBJ databases">
        <authorList>
            <person name="Henning P.M."/>
            <person name="McCubbin A.G."/>
            <person name="Shore J.S."/>
        </authorList>
    </citation>
    <scope>NUCLEOTIDE SEQUENCE</scope>
    <source>
        <strain evidence="3">F60SS</strain>
        <tissue evidence="3">Leaves</tissue>
    </source>
</reference>
<dbReference type="Pfam" id="PF03398">
    <property type="entry name" value="Ist1"/>
    <property type="match status" value="1"/>
</dbReference>
<dbReference type="AlphaFoldDB" id="A0A9Q0FDQ8"/>
<dbReference type="PANTHER" id="PTHR12161:SF58">
    <property type="entry name" value="REGULATOR OF VPS4 ACTIVITY IN THE MVB PATHWAY PROTEIN"/>
    <property type="match status" value="1"/>
</dbReference>
<feature type="region of interest" description="Disordered" evidence="2">
    <location>
        <begin position="216"/>
        <end position="236"/>
    </location>
</feature>
<dbReference type="InterPro" id="IPR005061">
    <property type="entry name" value="Ist1"/>
</dbReference>
<comment type="caution">
    <text evidence="3">The sequence shown here is derived from an EMBL/GenBank/DDBJ whole genome shotgun (WGS) entry which is preliminary data.</text>
</comment>
<comment type="similarity">
    <text evidence="1">Belongs to the IST1 family.</text>
</comment>
<dbReference type="PANTHER" id="PTHR12161">
    <property type="entry name" value="IST1 FAMILY MEMBER"/>
    <property type="match status" value="1"/>
</dbReference>
<protein>
    <recommendedName>
        <fullName evidence="5">IST1-like protein</fullName>
    </recommendedName>
</protein>
<organism evidence="3 4">
    <name type="scientific">Turnera subulata</name>
    <dbReference type="NCBI Taxonomy" id="218843"/>
    <lineage>
        <taxon>Eukaryota</taxon>
        <taxon>Viridiplantae</taxon>
        <taxon>Streptophyta</taxon>
        <taxon>Embryophyta</taxon>
        <taxon>Tracheophyta</taxon>
        <taxon>Spermatophyta</taxon>
        <taxon>Magnoliopsida</taxon>
        <taxon>eudicotyledons</taxon>
        <taxon>Gunneridae</taxon>
        <taxon>Pentapetalae</taxon>
        <taxon>rosids</taxon>
        <taxon>fabids</taxon>
        <taxon>Malpighiales</taxon>
        <taxon>Passifloraceae</taxon>
        <taxon>Turnera</taxon>
    </lineage>
</organism>